<reference evidence="2" key="1">
    <citation type="submission" date="2022-07" db="EMBL/GenBank/DDBJ databases">
        <title>Phylogenomic reconstructions and comparative analyses of Kickxellomycotina fungi.</title>
        <authorList>
            <person name="Reynolds N.K."/>
            <person name="Stajich J.E."/>
            <person name="Barry K."/>
            <person name="Grigoriev I.V."/>
            <person name="Crous P."/>
            <person name="Smith M.E."/>
        </authorList>
    </citation>
    <scope>NUCLEOTIDE SEQUENCE</scope>
    <source>
        <strain evidence="2">NRRL 3115</strain>
    </source>
</reference>
<dbReference type="AlphaFoldDB" id="A0A9W8KW66"/>
<protein>
    <submittedName>
        <fullName evidence="2">Uncharacterized protein</fullName>
    </submittedName>
</protein>
<organism evidence="2 3">
    <name type="scientific">Coemansia spiralis</name>
    <dbReference type="NCBI Taxonomy" id="417178"/>
    <lineage>
        <taxon>Eukaryota</taxon>
        <taxon>Fungi</taxon>
        <taxon>Fungi incertae sedis</taxon>
        <taxon>Zoopagomycota</taxon>
        <taxon>Kickxellomycotina</taxon>
        <taxon>Kickxellomycetes</taxon>
        <taxon>Kickxellales</taxon>
        <taxon>Kickxellaceae</taxon>
        <taxon>Coemansia</taxon>
    </lineage>
</organism>
<evidence type="ECO:0000313" key="3">
    <source>
        <dbReference type="Proteomes" id="UP001151518"/>
    </source>
</evidence>
<evidence type="ECO:0000256" key="1">
    <source>
        <dbReference type="SAM" id="MobiDB-lite"/>
    </source>
</evidence>
<feature type="region of interest" description="Disordered" evidence="1">
    <location>
        <begin position="248"/>
        <end position="392"/>
    </location>
</feature>
<dbReference type="EMBL" id="JANBTW010000103">
    <property type="protein sequence ID" value="KAJ2671384.1"/>
    <property type="molecule type" value="Genomic_DNA"/>
</dbReference>
<dbReference type="OrthoDB" id="5587759at2759"/>
<dbReference type="Proteomes" id="UP001151518">
    <property type="component" value="Unassembled WGS sequence"/>
</dbReference>
<feature type="compositionally biased region" description="Basic and acidic residues" evidence="1">
    <location>
        <begin position="126"/>
        <end position="150"/>
    </location>
</feature>
<feature type="compositionally biased region" description="Polar residues" evidence="1">
    <location>
        <begin position="443"/>
        <end position="456"/>
    </location>
</feature>
<feature type="region of interest" description="Disordered" evidence="1">
    <location>
        <begin position="443"/>
        <end position="462"/>
    </location>
</feature>
<sequence>MESPREAWPSASKRSSVIDRVRWIEQTHGPATDGTKETAPRARLRLPKHFIDAHQSTAQKREEEQVKPWAPSQAGEQPRLRLRKRSVDTAKAVGAPVENKQDVLSKKAETAPARDEPSANNSTEPVVKEEPLVEHIAEEEKKPIVEPIKEEGAEPLVEPAVKKVNPPAEPIREPAVVEFPVKKTEPPAVKPIASNVQPLVKSVVKKAVTLVEPIPEKAEAFAEPAIKRTEPFVKPIIKKVEPLVEPIAKMEPPKSIIKKAEPPKPIAKKAEPPEPTVKKVEPPKEEPAASRKPQADAQQASPALSEASTRVAAEDPDDHLEPNDFLMYSHQNSSSSDIEPDDPVHIDKEASTVKSLAAGEAPSLGGIRSRTRPTSARRYNKTSEQTGGDLRECRSMTNLVEDGSLLSRLNKLRAHKPTAQSLVSNWGAPKFVKRSQYINTAPLSDKTNTSIGSWGRSQKRYK</sequence>
<feature type="region of interest" description="Disordered" evidence="1">
    <location>
        <begin position="52"/>
        <end position="150"/>
    </location>
</feature>
<feature type="compositionally biased region" description="Basic and acidic residues" evidence="1">
    <location>
        <begin position="258"/>
        <end position="289"/>
    </location>
</feature>
<name>A0A9W8KW66_9FUNG</name>
<gene>
    <name evidence="2" type="ORF">GGI25_005502</name>
</gene>
<feature type="compositionally biased region" description="Basic and acidic residues" evidence="1">
    <location>
        <begin position="342"/>
        <end position="351"/>
    </location>
</feature>
<proteinExistence type="predicted"/>
<comment type="caution">
    <text evidence="2">The sequence shown here is derived from an EMBL/GenBank/DDBJ whole genome shotgun (WGS) entry which is preliminary data.</text>
</comment>
<feature type="compositionally biased region" description="Polar residues" evidence="1">
    <location>
        <begin position="296"/>
        <end position="308"/>
    </location>
</feature>
<evidence type="ECO:0000313" key="2">
    <source>
        <dbReference type="EMBL" id="KAJ2671384.1"/>
    </source>
</evidence>
<accession>A0A9W8KW66</accession>
<feature type="compositionally biased region" description="Basic and acidic residues" evidence="1">
    <location>
        <begin position="99"/>
        <end position="117"/>
    </location>
</feature>